<keyword evidence="3" id="KW-1185">Reference proteome</keyword>
<evidence type="ECO:0000313" key="4">
    <source>
        <dbReference type="WBParaSite" id="TCNE_0000853401-mRNA-1"/>
    </source>
</evidence>
<dbReference type="EMBL" id="UYWY01019935">
    <property type="protein sequence ID" value="VDM39855.1"/>
    <property type="molecule type" value="Genomic_DNA"/>
</dbReference>
<reference evidence="4" key="1">
    <citation type="submission" date="2016-06" db="UniProtKB">
        <authorList>
            <consortium name="WormBaseParasite"/>
        </authorList>
    </citation>
    <scope>IDENTIFICATION</scope>
</reference>
<keyword evidence="1" id="KW-0732">Signal</keyword>
<dbReference type="AlphaFoldDB" id="A0A183UJ64"/>
<organism evidence="3 4">
    <name type="scientific">Toxocara canis</name>
    <name type="common">Canine roundworm</name>
    <dbReference type="NCBI Taxonomy" id="6265"/>
    <lineage>
        <taxon>Eukaryota</taxon>
        <taxon>Metazoa</taxon>
        <taxon>Ecdysozoa</taxon>
        <taxon>Nematoda</taxon>
        <taxon>Chromadorea</taxon>
        <taxon>Rhabditida</taxon>
        <taxon>Spirurina</taxon>
        <taxon>Ascaridomorpha</taxon>
        <taxon>Ascaridoidea</taxon>
        <taxon>Toxocaridae</taxon>
        <taxon>Toxocara</taxon>
    </lineage>
</organism>
<sequence length="84" mass="9275">MSIGRCTACVIAFLNLIWMQHNNACEAVILESSDENLYSIGLSHAQPWASLNAMNDLIDRINTKLLNKKLLSATMYNDGSDMVG</sequence>
<gene>
    <name evidence="2" type="ORF">TCNE_LOCUS8534</name>
</gene>
<proteinExistence type="predicted"/>
<evidence type="ECO:0000313" key="2">
    <source>
        <dbReference type="EMBL" id="VDM39855.1"/>
    </source>
</evidence>
<dbReference type="WBParaSite" id="TCNE_0000853401-mRNA-1">
    <property type="protein sequence ID" value="TCNE_0000853401-mRNA-1"/>
    <property type="gene ID" value="TCNE_0000853401"/>
</dbReference>
<name>A0A183UJ64_TOXCA</name>
<feature type="signal peptide" evidence="1">
    <location>
        <begin position="1"/>
        <end position="24"/>
    </location>
</feature>
<evidence type="ECO:0000313" key="3">
    <source>
        <dbReference type="Proteomes" id="UP000050794"/>
    </source>
</evidence>
<evidence type="ECO:0000256" key="1">
    <source>
        <dbReference type="SAM" id="SignalP"/>
    </source>
</evidence>
<dbReference type="Proteomes" id="UP000050794">
    <property type="component" value="Unassembled WGS sequence"/>
</dbReference>
<feature type="chain" id="PRO_5044553238" evidence="1">
    <location>
        <begin position="25"/>
        <end position="84"/>
    </location>
</feature>
<reference evidence="2 3" key="2">
    <citation type="submission" date="2018-11" db="EMBL/GenBank/DDBJ databases">
        <authorList>
            <consortium name="Pathogen Informatics"/>
        </authorList>
    </citation>
    <scope>NUCLEOTIDE SEQUENCE [LARGE SCALE GENOMIC DNA]</scope>
</reference>
<protein>
    <submittedName>
        <fullName evidence="4">DUF4371 domain-containing protein</fullName>
    </submittedName>
</protein>
<accession>A0A183UJ64</accession>